<dbReference type="Pfam" id="PF00440">
    <property type="entry name" value="TetR_N"/>
    <property type="match status" value="1"/>
</dbReference>
<gene>
    <name evidence="6" type="ORF">DF223_14735</name>
</gene>
<organism evidence="6 7">
    <name type="scientific">Mycetocola zhujimingii</name>
    <dbReference type="NCBI Taxonomy" id="2079792"/>
    <lineage>
        <taxon>Bacteria</taxon>
        <taxon>Bacillati</taxon>
        <taxon>Actinomycetota</taxon>
        <taxon>Actinomycetes</taxon>
        <taxon>Micrococcales</taxon>
        <taxon>Microbacteriaceae</taxon>
        <taxon>Mycetocola</taxon>
    </lineage>
</organism>
<dbReference type="InterPro" id="IPR009057">
    <property type="entry name" value="Homeodomain-like_sf"/>
</dbReference>
<evidence type="ECO:0000256" key="4">
    <source>
        <dbReference type="PROSITE-ProRule" id="PRU00335"/>
    </source>
</evidence>
<dbReference type="PROSITE" id="PS50977">
    <property type="entry name" value="HTH_TETR_2"/>
    <property type="match status" value="1"/>
</dbReference>
<dbReference type="SUPFAM" id="SSF46689">
    <property type="entry name" value="Homeodomain-like"/>
    <property type="match status" value="1"/>
</dbReference>
<proteinExistence type="predicted"/>
<dbReference type="GO" id="GO:0003677">
    <property type="term" value="F:DNA binding"/>
    <property type="evidence" value="ECO:0007669"/>
    <property type="project" value="UniProtKB-UniRule"/>
</dbReference>
<dbReference type="PANTHER" id="PTHR47506:SF1">
    <property type="entry name" value="HTH-TYPE TRANSCRIPTIONAL REGULATOR YJDC"/>
    <property type="match status" value="1"/>
</dbReference>
<evidence type="ECO:0000259" key="5">
    <source>
        <dbReference type="PROSITE" id="PS50977"/>
    </source>
</evidence>
<dbReference type="Gene3D" id="1.10.357.10">
    <property type="entry name" value="Tetracycline Repressor, domain 2"/>
    <property type="match status" value="1"/>
</dbReference>
<dbReference type="EMBL" id="QEFB01000018">
    <property type="protein sequence ID" value="PWC04691.1"/>
    <property type="molecule type" value="Genomic_DNA"/>
</dbReference>
<comment type="caution">
    <text evidence="6">The sequence shown here is derived from an EMBL/GenBank/DDBJ whole genome shotgun (WGS) entry which is preliminary data.</text>
</comment>
<feature type="domain" description="HTH tetR-type" evidence="5">
    <location>
        <begin position="12"/>
        <end position="72"/>
    </location>
</feature>
<evidence type="ECO:0000313" key="6">
    <source>
        <dbReference type="EMBL" id="PWC04691.1"/>
    </source>
</evidence>
<sequence length="196" mass="20950">MTPGVTGSRRGDATRARILDAATELIYANSIRGISADRIIEQAGITKVTFYRHFKTKTDLVVAYLERQAAGEREALTTARSQSDPAHALENIAEIIGSASCMPGFRGCPFINAAAEIADPDDPVRVVVDAHRTWTLELFTAIATDAGASDPDTIAGQLMMLRDGAMVNGYLSDPEEIAGRLRVAYAAVIGATRTPN</sequence>
<keyword evidence="7" id="KW-1185">Reference proteome</keyword>
<dbReference type="InterPro" id="IPR001647">
    <property type="entry name" value="HTH_TetR"/>
</dbReference>
<dbReference type="AlphaFoldDB" id="A0A2U1TAI7"/>
<evidence type="ECO:0000256" key="1">
    <source>
        <dbReference type="ARBA" id="ARBA00023015"/>
    </source>
</evidence>
<dbReference type="InterPro" id="IPR036271">
    <property type="entry name" value="Tet_transcr_reg_TetR-rel_C_sf"/>
</dbReference>
<keyword evidence="3" id="KW-0804">Transcription</keyword>
<evidence type="ECO:0000313" key="7">
    <source>
        <dbReference type="Proteomes" id="UP000244962"/>
    </source>
</evidence>
<dbReference type="PANTHER" id="PTHR47506">
    <property type="entry name" value="TRANSCRIPTIONAL REGULATORY PROTEIN"/>
    <property type="match status" value="1"/>
</dbReference>
<dbReference type="PRINTS" id="PR00455">
    <property type="entry name" value="HTHTETR"/>
</dbReference>
<name>A0A2U1TAI7_9MICO</name>
<evidence type="ECO:0000256" key="3">
    <source>
        <dbReference type="ARBA" id="ARBA00023163"/>
    </source>
</evidence>
<dbReference type="Proteomes" id="UP000244962">
    <property type="component" value="Unassembled WGS sequence"/>
</dbReference>
<evidence type="ECO:0000256" key="2">
    <source>
        <dbReference type="ARBA" id="ARBA00023125"/>
    </source>
</evidence>
<accession>A0A2U1TAI7</accession>
<protein>
    <submittedName>
        <fullName evidence="6">TetR family transcriptional regulator</fullName>
    </submittedName>
</protein>
<keyword evidence="1" id="KW-0805">Transcription regulation</keyword>
<dbReference type="SUPFAM" id="SSF48498">
    <property type="entry name" value="Tetracyclin repressor-like, C-terminal domain"/>
    <property type="match status" value="1"/>
</dbReference>
<reference evidence="7" key="1">
    <citation type="submission" date="2018-04" db="EMBL/GenBank/DDBJ databases">
        <authorList>
            <person name="Liu S."/>
            <person name="Wang Z."/>
            <person name="Li J."/>
        </authorList>
    </citation>
    <scope>NUCLEOTIDE SEQUENCE [LARGE SCALE GENOMIC DNA]</scope>
    <source>
        <strain evidence="7">622</strain>
    </source>
</reference>
<keyword evidence="2 4" id="KW-0238">DNA-binding</keyword>
<feature type="DNA-binding region" description="H-T-H motif" evidence="4">
    <location>
        <begin position="35"/>
        <end position="54"/>
    </location>
</feature>